<protein>
    <recommendedName>
        <fullName evidence="6">Salmochelin siderophore protein IroE</fullName>
    </recommendedName>
</protein>
<dbReference type="SUPFAM" id="SSF53474">
    <property type="entry name" value="alpha/beta-Hydrolases"/>
    <property type="match status" value="1"/>
</dbReference>
<dbReference type="InterPro" id="IPR052558">
    <property type="entry name" value="Siderophore_Hydrolase_D"/>
</dbReference>
<dbReference type="EMBL" id="MRUL01000007">
    <property type="protein sequence ID" value="OON39749.1"/>
    <property type="molecule type" value="Genomic_DNA"/>
</dbReference>
<organism evidence="4 5">
    <name type="scientific">Izhakiella australiensis</name>
    <dbReference type="NCBI Taxonomy" id="1926881"/>
    <lineage>
        <taxon>Bacteria</taxon>
        <taxon>Pseudomonadati</taxon>
        <taxon>Pseudomonadota</taxon>
        <taxon>Gammaproteobacteria</taxon>
        <taxon>Enterobacterales</taxon>
        <taxon>Erwiniaceae</taxon>
        <taxon>Izhakiella</taxon>
    </lineage>
</organism>
<dbReference type="OrthoDB" id="9784036at2"/>
<feature type="chain" id="PRO_5012955798" description="Salmochelin siderophore protein IroE" evidence="3">
    <location>
        <begin position="33"/>
        <end position="302"/>
    </location>
</feature>
<keyword evidence="3" id="KW-0732">Signal</keyword>
<accession>A0A1S8YKX3</accession>
<evidence type="ECO:0000313" key="5">
    <source>
        <dbReference type="Proteomes" id="UP000190667"/>
    </source>
</evidence>
<sequence>MYNRVFRRQRRRLVSAGSVMLLAALYAVNGYARPDMTPLGANIADKGSAFYHFTTRNFTSADGKRRYRVWTAVPDKTPPANGFPVLYMLDGNAVMDRLSDTLLQALSRRDPPVLIVVGYQTRLPFDLAARTYDYTPGQSQNDVSQVRDKFGRMKGGSAVFRHLLETTIGPQAEQGVKTDPARRGLWGHSYGGLFVLDAYLSSGFFTRYYSASPSLGQGYAFLLAGLKANAQADGRRLYLMEGSDSPVNQRQMQALAALREAVNAMREKGALADYQLWPGLSHGQMFNTSFHSALQQISQDEK</sequence>
<gene>
    <name evidence="4" type="ORF">BTJ39_11970</name>
</gene>
<dbReference type="PANTHER" id="PTHR40841:SF2">
    <property type="entry name" value="SIDEROPHORE-DEGRADING ESTERASE (EUROFUNG)"/>
    <property type="match status" value="1"/>
</dbReference>
<dbReference type="GO" id="GO:0016788">
    <property type="term" value="F:hydrolase activity, acting on ester bonds"/>
    <property type="evidence" value="ECO:0007669"/>
    <property type="project" value="TreeGrafter"/>
</dbReference>
<keyword evidence="2" id="KW-0378">Hydrolase</keyword>
<dbReference type="InterPro" id="IPR029058">
    <property type="entry name" value="AB_hydrolase_fold"/>
</dbReference>
<keyword evidence="5" id="KW-1185">Reference proteome</keyword>
<dbReference type="PANTHER" id="PTHR40841">
    <property type="entry name" value="SIDEROPHORE TRIACETYLFUSARININE C ESTERASE"/>
    <property type="match status" value="1"/>
</dbReference>
<proteinExistence type="inferred from homology"/>
<feature type="signal peptide" evidence="3">
    <location>
        <begin position="1"/>
        <end position="32"/>
    </location>
</feature>
<evidence type="ECO:0000256" key="3">
    <source>
        <dbReference type="SAM" id="SignalP"/>
    </source>
</evidence>
<evidence type="ECO:0000256" key="2">
    <source>
        <dbReference type="ARBA" id="ARBA00022801"/>
    </source>
</evidence>
<comment type="caution">
    <text evidence="4">The sequence shown here is derived from an EMBL/GenBank/DDBJ whole genome shotgun (WGS) entry which is preliminary data.</text>
</comment>
<comment type="similarity">
    <text evidence="1">Belongs to the esterase D family.</text>
</comment>
<reference evidence="4 5" key="1">
    <citation type="submission" date="2016-12" db="EMBL/GenBank/DDBJ databases">
        <title>Izhakiella australiana sp. nov. of genus Izhakiella isolated from Australian desert.</title>
        <authorList>
            <person name="Ji M."/>
        </authorList>
    </citation>
    <scope>NUCLEOTIDE SEQUENCE [LARGE SCALE GENOMIC DNA]</scope>
    <source>
        <strain evidence="4 5">D4N98</strain>
    </source>
</reference>
<dbReference type="Proteomes" id="UP000190667">
    <property type="component" value="Unassembled WGS sequence"/>
</dbReference>
<dbReference type="STRING" id="1926881.BTJ39_11970"/>
<evidence type="ECO:0008006" key="6">
    <source>
        <dbReference type="Google" id="ProtNLM"/>
    </source>
</evidence>
<dbReference type="Pfam" id="PF00756">
    <property type="entry name" value="Esterase"/>
    <property type="match status" value="1"/>
</dbReference>
<dbReference type="RefSeq" id="WP_078002937.1">
    <property type="nucleotide sequence ID" value="NZ_MRUL01000007.1"/>
</dbReference>
<evidence type="ECO:0000313" key="4">
    <source>
        <dbReference type="EMBL" id="OON39749.1"/>
    </source>
</evidence>
<evidence type="ECO:0000256" key="1">
    <source>
        <dbReference type="ARBA" id="ARBA00005622"/>
    </source>
</evidence>
<dbReference type="Gene3D" id="3.40.50.1820">
    <property type="entry name" value="alpha/beta hydrolase"/>
    <property type="match status" value="1"/>
</dbReference>
<dbReference type="InterPro" id="IPR000801">
    <property type="entry name" value="Esterase-like"/>
</dbReference>
<dbReference type="AlphaFoldDB" id="A0A1S8YKX3"/>
<name>A0A1S8YKX3_9GAMM</name>